<gene>
    <name evidence="5" type="ordered locus">MARTH_orf175</name>
</gene>
<dbReference type="RefSeq" id="WP_012498056.1">
    <property type="nucleotide sequence ID" value="NC_011025.1"/>
</dbReference>
<dbReference type="CDD" id="cd00009">
    <property type="entry name" value="AAA"/>
    <property type="match status" value="1"/>
</dbReference>
<protein>
    <submittedName>
        <fullName evidence="5">ATPase, related to the helicase subunit of the Holliday junction resolvase</fullName>
    </submittedName>
</protein>
<dbReference type="SMART" id="SM00382">
    <property type="entry name" value="AAA"/>
    <property type="match status" value="1"/>
</dbReference>
<dbReference type="InterPro" id="IPR008921">
    <property type="entry name" value="DNA_pol3_clamp-load_cplx_C"/>
</dbReference>
<evidence type="ECO:0000256" key="3">
    <source>
        <dbReference type="ARBA" id="ARBA00022840"/>
    </source>
</evidence>
<dbReference type="Proteomes" id="UP000008812">
    <property type="component" value="Chromosome"/>
</dbReference>
<proteinExistence type="inferred from homology"/>
<dbReference type="InterPro" id="IPR051314">
    <property type="entry name" value="AAA_ATPase_RarA/MGS1/WRNIP1"/>
</dbReference>
<evidence type="ECO:0000259" key="4">
    <source>
        <dbReference type="SMART" id="SM00382"/>
    </source>
</evidence>
<dbReference type="GO" id="GO:0009378">
    <property type="term" value="F:four-way junction helicase activity"/>
    <property type="evidence" value="ECO:0007669"/>
    <property type="project" value="InterPro"/>
</dbReference>
<sequence length="402" mass="45789">MNKNLAQKTRPIALDDFVCNDSQRFLFEKIIANDDFRSFIFYGKPGTGKTTISYILASSLKVSFDYFNAAIEKKEDLVAKLKLNKILIIDEIHRLNKDKQDILLPYIENDLITIYATTTENPYFKVNPALRSRCAIVEIKNPSIDDLSKQLKKIALNNQLDSNLSDEIYHFIASQSNGDYRSAINSLDLISTLSKTKKLTLDEIKKILPAIQFTGDSNGDAHFDHLSAFHKSLRGSDPNAALYYGFILVESGDFDGLFRRMICAAYEDVGLANPNLPVQVMNAIDAFERLGLPEGYLPIANAILEIALSPKSNSAYLAYHSVLEDLRSGQLFEVPNHLKDSSYSSAKKLKRGVEYLYPHNFDRHYVKQDYLPSELKNKQYYCSQKEGFEEKINEYWRKLKGE</sequence>
<dbReference type="GO" id="GO:0005524">
    <property type="term" value="F:ATP binding"/>
    <property type="evidence" value="ECO:0007669"/>
    <property type="project" value="UniProtKB-KW"/>
</dbReference>
<dbReference type="InterPro" id="IPR008824">
    <property type="entry name" value="RuvB-like_N"/>
</dbReference>
<dbReference type="InterPro" id="IPR003593">
    <property type="entry name" value="AAA+_ATPase"/>
</dbReference>
<dbReference type="GO" id="GO:0008047">
    <property type="term" value="F:enzyme activator activity"/>
    <property type="evidence" value="ECO:0007669"/>
    <property type="project" value="TreeGrafter"/>
</dbReference>
<evidence type="ECO:0000313" key="6">
    <source>
        <dbReference type="Proteomes" id="UP000008812"/>
    </source>
</evidence>
<dbReference type="InterPro" id="IPR027417">
    <property type="entry name" value="P-loop_NTPase"/>
</dbReference>
<organism evidence="5 6">
    <name type="scientific">Metamycoplasma arthritidis (strain 158L3-1)</name>
    <name type="common">Mycoplasma arthritidis</name>
    <dbReference type="NCBI Taxonomy" id="243272"/>
    <lineage>
        <taxon>Bacteria</taxon>
        <taxon>Bacillati</taxon>
        <taxon>Mycoplasmatota</taxon>
        <taxon>Mycoplasmoidales</taxon>
        <taxon>Metamycoplasmataceae</taxon>
        <taxon>Metamycoplasma</taxon>
    </lineage>
</organism>
<keyword evidence="2" id="KW-0547">Nucleotide-binding</keyword>
<dbReference type="STRING" id="243272.MARTH_orf175"/>
<accession>B3PM47</accession>
<dbReference type="EMBL" id="CP001047">
    <property type="protein sequence ID" value="ACF07099.1"/>
    <property type="molecule type" value="Genomic_DNA"/>
</dbReference>
<dbReference type="GO" id="GO:0017116">
    <property type="term" value="F:single-stranded DNA helicase activity"/>
    <property type="evidence" value="ECO:0007669"/>
    <property type="project" value="TreeGrafter"/>
</dbReference>
<dbReference type="Gene3D" id="1.20.272.10">
    <property type="match status" value="1"/>
</dbReference>
<reference evidence="5 6" key="1">
    <citation type="journal article" date="2008" name="Infect. Immun.">
        <title>Genome of Mycoplasma arthritidis.</title>
        <authorList>
            <person name="Dybvig K."/>
            <person name="Zuhua C."/>
            <person name="Lao P."/>
            <person name="Jordan D.S."/>
            <person name="French C.T."/>
            <person name="Tu A.H."/>
            <person name="Loraine A.E."/>
        </authorList>
    </citation>
    <scope>NUCLEOTIDE SEQUENCE [LARGE SCALE GENOMIC DNA]</scope>
    <source>
        <strain evidence="5 6">158L3-1</strain>
    </source>
</reference>
<dbReference type="GO" id="GO:0003677">
    <property type="term" value="F:DNA binding"/>
    <property type="evidence" value="ECO:0007669"/>
    <property type="project" value="InterPro"/>
</dbReference>
<dbReference type="PANTHER" id="PTHR13779:SF7">
    <property type="entry name" value="ATPASE WRNIP1"/>
    <property type="match status" value="1"/>
</dbReference>
<dbReference type="AlphaFoldDB" id="B3PM47"/>
<feature type="domain" description="AAA+ ATPase" evidence="4">
    <location>
        <begin position="35"/>
        <end position="143"/>
    </location>
</feature>
<dbReference type="SUPFAM" id="SSF52540">
    <property type="entry name" value="P-loop containing nucleoside triphosphate hydrolases"/>
    <property type="match status" value="1"/>
</dbReference>
<keyword evidence="5" id="KW-0378">Hydrolase</keyword>
<dbReference type="InterPro" id="IPR032423">
    <property type="entry name" value="AAA_assoc_2"/>
</dbReference>
<dbReference type="GO" id="GO:0006261">
    <property type="term" value="P:DNA-templated DNA replication"/>
    <property type="evidence" value="ECO:0007669"/>
    <property type="project" value="TreeGrafter"/>
</dbReference>
<keyword evidence="5" id="KW-0347">Helicase</keyword>
<name>B3PM47_META1</name>
<dbReference type="FunFam" id="1.10.3710.10:FF:000003">
    <property type="entry name" value="ATPase, AAA family protein"/>
    <property type="match status" value="1"/>
</dbReference>
<dbReference type="Pfam" id="PF05496">
    <property type="entry name" value="RuvB_N"/>
    <property type="match status" value="1"/>
</dbReference>
<evidence type="ECO:0000256" key="1">
    <source>
        <dbReference type="ARBA" id="ARBA00008959"/>
    </source>
</evidence>
<dbReference type="Gene3D" id="3.40.50.300">
    <property type="entry name" value="P-loop containing nucleotide triphosphate hydrolases"/>
    <property type="match status" value="1"/>
</dbReference>
<dbReference type="GO" id="GO:0006310">
    <property type="term" value="P:DNA recombination"/>
    <property type="evidence" value="ECO:0007669"/>
    <property type="project" value="InterPro"/>
</dbReference>
<dbReference type="eggNOG" id="COG2256">
    <property type="taxonomic scope" value="Bacteria"/>
</dbReference>
<evidence type="ECO:0000256" key="2">
    <source>
        <dbReference type="ARBA" id="ARBA00022741"/>
    </source>
</evidence>
<dbReference type="Gene3D" id="1.10.8.60">
    <property type="match status" value="1"/>
</dbReference>
<dbReference type="PANTHER" id="PTHR13779">
    <property type="entry name" value="WERNER HELICASE-INTERACTING PROTEIN 1 FAMILY MEMBER"/>
    <property type="match status" value="1"/>
</dbReference>
<evidence type="ECO:0000313" key="5">
    <source>
        <dbReference type="EMBL" id="ACF07099.1"/>
    </source>
</evidence>
<dbReference type="Pfam" id="PF12002">
    <property type="entry name" value="MgsA_C"/>
    <property type="match status" value="1"/>
</dbReference>
<dbReference type="InterPro" id="IPR021886">
    <property type="entry name" value="MgsA_C"/>
</dbReference>
<keyword evidence="6" id="KW-1185">Reference proteome</keyword>
<dbReference type="GO" id="GO:0000731">
    <property type="term" value="P:DNA synthesis involved in DNA repair"/>
    <property type="evidence" value="ECO:0007669"/>
    <property type="project" value="TreeGrafter"/>
</dbReference>
<keyword evidence="3" id="KW-0067">ATP-binding</keyword>
<dbReference type="Gene3D" id="1.10.3710.10">
    <property type="entry name" value="DNA polymerase III clamp loader subunits, C-terminal domain"/>
    <property type="match status" value="1"/>
</dbReference>
<dbReference type="HOGENOM" id="CLU_017985_1_2_14"/>
<dbReference type="SUPFAM" id="SSF48019">
    <property type="entry name" value="post-AAA+ oligomerization domain-like"/>
    <property type="match status" value="1"/>
</dbReference>
<dbReference type="CDD" id="cd18139">
    <property type="entry name" value="HLD_clamp_RarA"/>
    <property type="match status" value="1"/>
</dbReference>
<dbReference type="KEGG" id="mat:MARTH_orf175"/>
<comment type="similarity">
    <text evidence="1">Belongs to the AAA ATPase family. RarA/MGS1/WRNIP1 subfamily.</text>
</comment>
<dbReference type="Pfam" id="PF16193">
    <property type="entry name" value="AAA_assoc_2"/>
    <property type="match status" value="1"/>
</dbReference>